<dbReference type="EMBL" id="KV425590">
    <property type="protein sequence ID" value="KZT22962.1"/>
    <property type="molecule type" value="Genomic_DNA"/>
</dbReference>
<feature type="transmembrane region" description="Helical" evidence="2">
    <location>
        <begin position="52"/>
        <end position="72"/>
    </location>
</feature>
<protein>
    <submittedName>
        <fullName evidence="3">Uncharacterized protein</fullName>
    </submittedName>
</protein>
<feature type="transmembrane region" description="Helical" evidence="2">
    <location>
        <begin position="79"/>
        <end position="98"/>
    </location>
</feature>
<name>A0A165QWA7_9AGAM</name>
<accession>A0A165QWA7</accession>
<reference evidence="3 4" key="1">
    <citation type="journal article" date="2016" name="Mol. Biol. Evol.">
        <title>Comparative Genomics of Early-Diverging Mushroom-Forming Fungi Provides Insights into the Origins of Lignocellulose Decay Capabilities.</title>
        <authorList>
            <person name="Nagy L.G."/>
            <person name="Riley R."/>
            <person name="Tritt A."/>
            <person name="Adam C."/>
            <person name="Daum C."/>
            <person name="Floudas D."/>
            <person name="Sun H."/>
            <person name="Yadav J.S."/>
            <person name="Pangilinan J."/>
            <person name="Larsson K.H."/>
            <person name="Matsuura K."/>
            <person name="Barry K."/>
            <person name="Labutti K."/>
            <person name="Kuo R."/>
            <person name="Ohm R.A."/>
            <person name="Bhattacharya S.S."/>
            <person name="Shirouzu T."/>
            <person name="Yoshinaga Y."/>
            <person name="Martin F.M."/>
            <person name="Grigoriev I.V."/>
            <person name="Hibbett D.S."/>
        </authorList>
    </citation>
    <scope>NUCLEOTIDE SEQUENCE [LARGE SCALE GENOMIC DNA]</scope>
    <source>
        <strain evidence="3 4">HHB14362 ss-1</strain>
    </source>
</reference>
<dbReference type="OrthoDB" id="3159957at2759"/>
<feature type="transmembrane region" description="Helical" evidence="2">
    <location>
        <begin position="104"/>
        <end position="130"/>
    </location>
</feature>
<sequence>MASYDAKTTQDDLQSYFDVYASSVRHSFTSFEERYARPLVDRCAALARDRPVLATFAGVFALLSILPVLAFIGFSLFTLASLAFLALLGLCISSTIALTTYSSILLATLTILLFTSLFLTLCLVASYFIVRLGSHIRSEGVGGGAGAWAREVRGRLVGEKPEITMRKEIGEEDERGSEDSGVVVKQEDLGDGDGAQIS</sequence>
<organism evidence="3 4">
    <name type="scientific">Neolentinus lepideus HHB14362 ss-1</name>
    <dbReference type="NCBI Taxonomy" id="1314782"/>
    <lineage>
        <taxon>Eukaryota</taxon>
        <taxon>Fungi</taxon>
        <taxon>Dikarya</taxon>
        <taxon>Basidiomycota</taxon>
        <taxon>Agaricomycotina</taxon>
        <taxon>Agaricomycetes</taxon>
        <taxon>Gloeophyllales</taxon>
        <taxon>Gloeophyllaceae</taxon>
        <taxon>Neolentinus</taxon>
    </lineage>
</organism>
<evidence type="ECO:0000313" key="4">
    <source>
        <dbReference type="Proteomes" id="UP000076761"/>
    </source>
</evidence>
<keyword evidence="2" id="KW-0812">Transmembrane</keyword>
<proteinExistence type="predicted"/>
<dbReference type="Pfam" id="PF16015">
    <property type="entry name" value="Promethin"/>
    <property type="match status" value="1"/>
</dbReference>
<keyword evidence="2" id="KW-0472">Membrane</keyword>
<evidence type="ECO:0000313" key="3">
    <source>
        <dbReference type="EMBL" id="KZT22962.1"/>
    </source>
</evidence>
<dbReference type="InParanoid" id="A0A165QWA7"/>
<dbReference type="AlphaFoldDB" id="A0A165QWA7"/>
<keyword evidence="4" id="KW-1185">Reference proteome</keyword>
<evidence type="ECO:0000256" key="2">
    <source>
        <dbReference type="SAM" id="Phobius"/>
    </source>
</evidence>
<evidence type="ECO:0000256" key="1">
    <source>
        <dbReference type="SAM" id="MobiDB-lite"/>
    </source>
</evidence>
<feature type="region of interest" description="Disordered" evidence="1">
    <location>
        <begin position="163"/>
        <end position="198"/>
    </location>
</feature>
<dbReference type="STRING" id="1314782.A0A165QWA7"/>
<gene>
    <name evidence="3" type="ORF">NEOLEDRAFT_618687</name>
</gene>
<dbReference type="Proteomes" id="UP000076761">
    <property type="component" value="Unassembled WGS sequence"/>
</dbReference>
<keyword evidence="2" id="KW-1133">Transmembrane helix</keyword>